<reference evidence="2 3" key="1">
    <citation type="submission" date="2016-08" db="EMBL/GenBank/DDBJ databases">
        <authorList>
            <person name="Seilhamer J.J."/>
        </authorList>
    </citation>
    <scope>NUCLEOTIDE SEQUENCE [LARGE SCALE GENOMIC DNA]</scope>
    <source>
        <strain evidence="2 3">CFBP7245</strain>
    </source>
</reference>
<dbReference type="SUPFAM" id="SSF51735">
    <property type="entry name" value="NAD(P)-binding Rossmann-fold domains"/>
    <property type="match status" value="1"/>
</dbReference>
<dbReference type="RefSeq" id="WP_104617144.1">
    <property type="nucleotide sequence ID" value="NZ_JBHLXZ010000041.1"/>
</dbReference>
<dbReference type="Pfam" id="PF03435">
    <property type="entry name" value="Sacchrp_dh_NADP"/>
    <property type="match status" value="1"/>
</dbReference>
<evidence type="ECO:0000259" key="1">
    <source>
        <dbReference type="Pfam" id="PF03435"/>
    </source>
</evidence>
<evidence type="ECO:0000313" key="3">
    <source>
        <dbReference type="Proteomes" id="UP000238908"/>
    </source>
</evidence>
<feature type="domain" description="Saccharopine dehydrogenase NADP binding" evidence="1">
    <location>
        <begin position="5"/>
        <end position="130"/>
    </location>
</feature>
<protein>
    <submittedName>
        <fullName evidence="2">Saccharopine dehydrogenase</fullName>
    </submittedName>
</protein>
<accession>A0A2S7BXW6</accession>
<dbReference type="Gene3D" id="3.40.50.720">
    <property type="entry name" value="NAD(P)-binding Rossmann-like Domain"/>
    <property type="match status" value="1"/>
</dbReference>
<dbReference type="AlphaFoldDB" id="A0A2S7BXW6"/>
<organism evidence="2 3">
    <name type="scientific">Xanthomonas dyei</name>
    <dbReference type="NCBI Taxonomy" id="743699"/>
    <lineage>
        <taxon>Bacteria</taxon>
        <taxon>Pseudomonadati</taxon>
        <taxon>Pseudomonadota</taxon>
        <taxon>Gammaproteobacteria</taxon>
        <taxon>Lysobacterales</taxon>
        <taxon>Lysobacteraceae</taxon>
        <taxon>Xanthomonas</taxon>
    </lineage>
</organism>
<sequence length="381" mass="40720">MTYRVVVLGGYGHFGARIVRALAALPHLHVIAAGRHPGAIAATWPDAAPGRISACRLDSAADDFATRLAATAADVVVHTAGPFQGQDYAVARSCLQAGMHYIDLADGRAFVRDFPAALHDLAQHAGRVAISGASTLPALSSAVIDALLPRLSTLHAIGMVIAPAQGTPLGLATVRAALSYCGTPFTSWSEGRWQTVVGWASPQRVQFAQLAPRLASPCDVPDHDLLPQRYPGVRSVQFRAALEVSFLQRCLAALAWLRQRGVPVPIPRLAQAFARAGRWFDRFGTDLGGMRVELTGERDGQPLTVRWDLTAAMLHGPEIPCFAAILLVRKLAAGQVLPSGAHACMGLLTLADFEQEFAAWQMHTDVVETRPSGRGRLHPTP</sequence>
<evidence type="ECO:0000313" key="2">
    <source>
        <dbReference type="EMBL" id="PPU54134.1"/>
    </source>
</evidence>
<dbReference type="Gene3D" id="3.30.360.10">
    <property type="entry name" value="Dihydrodipicolinate Reductase, domain 2"/>
    <property type="match status" value="1"/>
</dbReference>
<gene>
    <name evidence="2" type="ORF">XdyCFBP7245_19730</name>
</gene>
<dbReference type="InterPro" id="IPR005097">
    <property type="entry name" value="Sacchrp_dh_NADP-bd"/>
</dbReference>
<name>A0A2S7BXW6_9XANT</name>
<dbReference type="InterPro" id="IPR036291">
    <property type="entry name" value="NAD(P)-bd_dom_sf"/>
</dbReference>
<dbReference type="EMBL" id="MDEE01000042">
    <property type="protein sequence ID" value="PPU54134.1"/>
    <property type="molecule type" value="Genomic_DNA"/>
</dbReference>
<proteinExistence type="predicted"/>
<dbReference type="Proteomes" id="UP000238908">
    <property type="component" value="Unassembled WGS sequence"/>
</dbReference>
<comment type="caution">
    <text evidence="2">The sequence shown here is derived from an EMBL/GenBank/DDBJ whole genome shotgun (WGS) entry which is preliminary data.</text>
</comment>
<dbReference type="PANTHER" id="PTHR43796">
    <property type="entry name" value="CARBOXYNORSPERMIDINE SYNTHASE"/>
    <property type="match status" value="1"/>
</dbReference>
<dbReference type="PANTHER" id="PTHR43796:SF2">
    <property type="entry name" value="CARBOXYNORSPERMIDINE SYNTHASE"/>
    <property type="match status" value="1"/>
</dbReference>